<dbReference type="OrthoDB" id="167634at2759"/>
<sequence length="369" mass="40875">MVSVATCGNLAITSTPRNTASLLFTLQMYIDCVTLHPVPSPISVPLLLAFQLLQYEIVLFDDTLSCNEALDGLHEPAVTKLQYGKSCLFEASPNELVRELQQDVEAPLTLLILAKEHGRGRLRAFAAVPLALKADLLDDDTSSNDNLLHICEWASHSGLWELRDHSSLSVGSVTGTITLSCLGNTLAPHLRHALGVQVDKFKTPTTRRVVQENITMQSTNSVNEKTGESQAKQVGVTNLRQVKKENGDTRVLKQDLSVQCDQDMLDKFVVTSELQNKGSKRHDSHSLSADSERAKITNFCCDDRFVHLRKTSMQKVAQHQPSIDHRRIRDAKLTKMSVDAVKVGLLFPREPPPPLFFEKKSSVSRSSSL</sequence>
<dbReference type="Proteomes" id="UP000054928">
    <property type="component" value="Unassembled WGS sequence"/>
</dbReference>
<reference evidence="2" key="1">
    <citation type="submission" date="2014-09" db="EMBL/GenBank/DDBJ databases">
        <authorList>
            <person name="Sharma Rahul"/>
            <person name="Thines Marco"/>
        </authorList>
    </citation>
    <scope>NUCLEOTIDE SEQUENCE [LARGE SCALE GENOMIC DNA]</scope>
</reference>
<protein>
    <submittedName>
        <fullName evidence="1">Uncharacterized protein</fullName>
    </submittedName>
</protein>
<keyword evidence="2" id="KW-1185">Reference proteome</keyword>
<dbReference type="RefSeq" id="XP_024572564.1">
    <property type="nucleotide sequence ID" value="XM_024717124.1"/>
</dbReference>
<accession>A0A0N7L3L3</accession>
<name>A0A0N7L3L3_PLAHL</name>
<evidence type="ECO:0000313" key="1">
    <source>
        <dbReference type="EMBL" id="CEG36195.1"/>
    </source>
</evidence>
<dbReference type="Pfam" id="PF14924">
    <property type="entry name" value="MAP10_N"/>
    <property type="match status" value="1"/>
</dbReference>
<proteinExistence type="predicted"/>
<evidence type="ECO:0000313" key="2">
    <source>
        <dbReference type="Proteomes" id="UP000054928"/>
    </source>
</evidence>
<dbReference type="EMBL" id="CCYD01000112">
    <property type="protein sequence ID" value="CEG36195.1"/>
    <property type="molecule type" value="Genomic_DNA"/>
</dbReference>
<dbReference type="OMA" id="HICEWAS"/>
<dbReference type="GeneID" id="36395572"/>
<organism evidence="1 2">
    <name type="scientific">Plasmopara halstedii</name>
    <name type="common">Downy mildew of sunflower</name>
    <dbReference type="NCBI Taxonomy" id="4781"/>
    <lineage>
        <taxon>Eukaryota</taxon>
        <taxon>Sar</taxon>
        <taxon>Stramenopiles</taxon>
        <taxon>Oomycota</taxon>
        <taxon>Peronosporomycetes</taxon>
        <taxon>Peronosporales</taxon>
        <taxon>Peronosporaceae</taxon>
        <taxon>Plasmopara</taxon>
    </lineage>
</organism>
<dbReference type="AlphaFoldDB" id="A0A0N7L3L3"/>